<dbReference type="AlphaFoldDB" id="A0A5B7JAX6"/>
<name>A0A5B7JAX6_PORTR</name>
<gene>
    <name evidence="1" type="ORF">E2C01_089035</name>
</gene>
<dbReference type="EMBL" id="VSRR010096481">
    <property type="protein sequence ID" value="MPC93890.1"/>
    <property type="molecule type" value="Genomic_DNA"/>
</dbReference>
<reference evidence="1 2" key="1">
    <citation type="submission" date="2019-05" db="EMBL/GenBank/DDBJ databases">
        <title>Another draft genome of Portunus trituberculatus and its Hox gene families provides insights of decapod evolution.</title>
        <authorList>
            <person name="Jeong J.-H."/>
            <person name="Song I."/>
            <person name="Kim S."/>
            <person name="Choi T."/>
            <person name="Kim D."/>
            <person name="Ryu S."/>
            <person name="Kim W."/>
        </authorList>
    </citation>
    <scope>NUCLEOTIDE SEQUENCE [LARGE SCALE GENOMIC DNA]</scope>
    <source>
        <tissue evidence="1">Muscle</tissue>
    </source>
</reference>
<proteinExistence type="predicted"/>
<accession>A0A5B7JAX6</accession>
<evidence type="ECO:0000313" key="2">
    <source>
        <dbReference type="Proteomes" id="UP000324222"/>
    </source>
</evidence>
<sequence>MEELGKTRRDGEEQGGAKERALLCYTQLNLSREFSSESYERHLQCWSQSDLLLVQFLLKY</sequence>
<evidence type="ECO:0000313" key="1">
    <source>
        <dbReference type="EMBL" id="MPC93890.1"/>
    </source>
</evidence>
<organism evidence="1 2">
    <name type="scientific">Portunus trituberculatus</name>
    <name type="common">Swimming crab</name>
    <name type="synonym">Neptunus trituberculatus</name>
    <dbReference type="NCBI Taxonomy" id="210409"/>
    <lineage>
        <taxon>Eukaryota</taxon>
        <taxon>Metazoa</taxon>
        <taxon>Ecdysozoa</taxon>
        <taxon>Arthropoda</taxon>
        <taxon>Crustacea</taxon>
        <taxon>Multicrustacea</taxon>
        <taxon>Malacostraca</taxon>
        <taxon>Eumalacostraca</taxon>
        <taxon>Eucarida</taxon>
        <taxon>Decapoda</taxon>
        <taxon>Pleocyemata</taxon>
        <taxon>Brachyura</taxon>
        <taxon>Eubrachyura</taxon>
        <taxon>Portunoidea</taxon>
        <taxon>Portunidae</taxon>
        <taxon>Portuninae</taxon>
        <taxon>Portunus</taxon>
    </lineage>
</organism>
<protein>
    <submittedName>
        <fullName evidence="1">Uncharacterized protein</fullName>
    </submittedName>
</protein>
<dbReference type="Proteomes" id="UP000324222">
    <property type="component" value="Unassembled WGS sequence"/>
</dbReference>
<comment type="caution">
    <text evidence="1">The sequence shown here is derived from an EMBL/GenBank/DDBJ whole genome shotgun (WGS) entry which is preliminary data.</text>
</comment>
<keyword evidence="2" id="KW-1185">Reference proteome</keyword>